<keyword evidence="5" id="KW-0539">Nucleus</keyword>
<protein>
    <submittedName>
        <fullName evidence="9">Uncharacterized protein LOC113872468</fullName>
    </submittedName>
</protein>
<sequence>MNAFASECSSGCESGWTLYLEHSFLNQNASHRDTRFIGGTEGFYEEEHKDKRVKDENSREEDLSMISDASSGPPHFPDDEPYFNEEVNGCFYSASKAVKLPKSGTKRQRVKVNPHNEDQHLPSFLHDTASSHVFNFSPESFENNVTGSNPQTSIGSMLDYSQGFSATYFEGRSSFQEEHFGFLQSSLSENELQGDKWRERNGDNAKTYQFY</sequence>
<evidence type="ECO:0000256" key="4">
    <source>
        <dbReference type="ARBA" id="ARBA00022864"/>
    </source>
</evidence>
<feature type="region of interest" description="Disordered" evidence="7">
    <location>
        <begin position="46"/>
        <end position="75"/>
    </location>
</feature>
<dbReference type="PANTHER" id="PTHR33347:SF1">
    <property type="entry name" value="PROTEIN SOB FIVE-LIKE 5"/>
    <property type="match status" value="1"/>
</dbReference>
<evidence type="ECO:0000256" key="3">
    <source>
        <dbReference type="ARBA" id="ARBA00022712"/>
    </source>
</evidence>
<evidence type="ECO:0000256" key="6">
    <source>
        <dbReference type="ARBA" id="ARBA00024199"/>
    </source>
</evidence>
<name>A0A8B8MDD5_ABRPR</name>
<dbReference type="GO" id="GO:0009736">
    <property type="term" value="P:cytokinin-activated signaling pathway"/>
    <property type="evidence" value="ECO:0007669"/>
    <property type="project" value="UniProtKB-KW"/>
</dbReference>
<dbReference type="GO" id="GO:0009691">
    <property type="term" value="P:cytokinin biosynthetic process"/>
    <property type="evidence" value="ECO:0007669"/>
    <property type="project" value="UniProtKB-KW"/>
</dbReference>
<dbReference type="AlphaFoldDB" id="A0A8B8MDD5"/>
<keyword evidence="8" id="KW-1185">Reference proteome</keyword>
<keyword evidence="4" id="KW-0932">Cytokinin signaling pathway</keyword>
<dbReference type="Proteomes" id="UP000694853">
    <property type="component" value="Unplaced"/>
</dbReference>
<keyword evidence="2" id="KW-0963">Cytoplasm</keyword>
<evidence type="ECO:0000256" key="5">
    <source>
        <dbReference type="ARBA" id="ARBA00023242"/>
    </source>
</evidence>
<accession>A0A8B8MDD5</accession>
<proteinExistence type="inferred from homology"/>
<dbReference type="InterPro" id="IPR044670">
    <property type="entry name" value="SOFL"/>
</dbReference>
<evidence type="ECO:0000313" key="9">
    <source>
        <dbReference type="RefSeq" id="XP_027365848.1"/>
    </source>
</evidence>
<reference evidence="9" key="2">
    <citation type="submission" date="2025-08" db="UniProtKB">
        <authorList>
            <consortium name="RefSeq"/>
        </authorList>
    </citation>
    <scope>IDENTIFICATION</scope>
    <source>
        <tissue evidence="9">Young leaves</tissue>
    </source>
</reference>
<feature type="compositionally biased region" description="Basic and acidic residues" evidence="7">
    <location>
        <begin position="46"/>
        <end position="62"/>
    </location>
</feature>
<evidence type="ECO:0000256" key="2">
    <source>
        <dbReference type="ARBA" id="ARBA00022490"/>
    </source>
</evidence>
<comment type="similarity">
    <text evidence="6">Belongs to the SOFL plant protein family.</text>
</comment>
<dbReference type="KEGG" id="aprc:113872468"/>
<keyword evidence="3" id="KW-0203">Cytokinin biosynthesis</keyword>
<evidence type="ECO:0000256" key="1">
    <source>
        <dbReference type="ARBA" id="ARBA00004496"/>
    </source>
</evidence>
<gene>
    <name evidence="9" type="primary">LOC113872468</name>
</gene>
<dbReference type="RefSeq" id="XP_027365848.1">
    <property type="nucleotide sequence ID" value="XM_027510047.1"/>
</dbReference>
<dbReference type="GO" id="GO:0005737">
    <property type="term" value="C:cytoplasm"/>
    <property type="evidence" value="ECO:0007669"/>
    <property type="project" value="UniProtKB-SubCell"/>
</dbReference>
<evidence type="ECO:0000256" key="7">
    <source>
        <dbReference type="SAM" id="MobiDB-lite"/>
    </source>
</evidence>
<organism evidence="8 9">
    <name type="scientific">Abrus precatorius</name>
    <name type="common">Indian licorice</name>
    <name type="synonym">Glycine abrus</name>
    <dbReference type="NCBI Taxonomy" id="3816"/>
    <lineage>
        <taxon>Eukaryota</taxon>
        <taxon>Viridiplantae</taxon>
        <taxon>Streptophyta</taxon>
        <taxon>Embryophyta</taxon>
        <taxon>Tracheophyta</taxon>
        <taxon>Spermatophyta</taxon>
        <taxon>Magnoliopsida</taxon>
        <taxon>eudicotyledons</taxon>
        <taxon>Gunneridae</taxon>
        <taxon>Pentapetalae</taxon>
        <taxon>rosids</taxon>
        <taxon>fabids</taxon>
        <taxon>Fabales</taxon>
        <taxon>Fabaceae</taxon>
        <taxon>Papilionoideae</taxon>
        <taxon>50 kb inversion clade</taxon>
        <taxon>NPAAA clade</taxon>
        <taxon>indigoferoid/millettioid clade</taxon>
        <taxon>Abreae</taxon>
        <taxon>Abrus</taxon>
    </lineage>
</organism>
<evidence type="ECO:0000313" key="8">
    <source>
        <dbReference type="Proteomes" id="UP000694853"/>
    </source>
</evidence>
<reference evidence="8" key="1">
    <citation type="journal article" date="2019" name="Toxins">
        <title>Detection of Abrin-Like and Prepropulchellin-Like Toxin Genes and Transcripts Using Whole Genome Sequencing and Full-Length Transcript Sequencing of Abrus precatorius.</title>
        <authorList>
            <person name="Hovde B.T."/>
            <person name="Daligault H.E."/>
            <person name="Hanschen E.R."/>
            <person name="Kunde Y.A."/>
            <person name="Johnson M.B."/>
            <person name="Starkenburg S.R."/>
            <person name="Johnson S.L."/>
        </authorList>
    </citation>
    <scope>NUCLEOTIDE SEQUENCE [LARGE SCALE GENOMIC DNA]</scope>
</reference>
<dbReference type="OrthoDB" id="759087at2759"/>
<dbReference type="GeneID" id="113872468"/>
<comment type="subcellular location">
    <subcellularLocation>
        <location evidence="1">Cytoplasm</location>
    </subcellularLocation>
</comment>
<dbReference type="PANTHER" id="PTHR33347">
    <property type="entry name" value="OSJNBA0091C07.3 PROTEIN"/>
    <property type="match status" value="1"/>
</dbReference>